<dbReference type="VEuPathDB" id="FungiDB:MGYG_05181"/>
<reference evidence="3" key="1">
    <citation type="journal article" date="2012" name="MBio">
        <title>Comparative genome analysis of Trichophyton rubrum and related dermatophytes reveals candidate genes involved in infection.</title>
        <authorList>
            <person name="Martinez D.A."/>
            <person name="Oliver B.G."/>
            <person name="Graeser Y."/>
            <person name="Goldberg J.M."/>
            <person name="Li W."/>
            <person name="Martinez-Rossi N.M."/>
            <person name="Monod M."/>
            <person name="Shelest E."/>
            <person name="Barton R.C."/>
            <person name="Birch E."/>
            <person name="Brakhage A.A."/>
            <person name="Chen Z."/>
            <person name="Gurr S.J."/>
            <person name="Heiman D."/>
            <person name="Heitman J."/>
            <person name="Kosti I."/>
            <person name="Rossi A."/>
            <person name="Saif S."/>
            <person name="Samalova M."/>
            <person name="Saunders C.W."/>
            <person name="Shea T."/>
            <person name="Summerbell R.C."/>
            <person name="Xu J."/>
            <person name="Young S."/>
            <person name="Zeng Q."/>
            <person name="Birren B.W."/>
            <person name="Cuomo C.A."/>
            <person name="White T.C."/>
        </authorList>
    </citation>
    <scope>NUCLEOTIDE SEQUENCE [LARGE SCALE GENOMIC DNA]</scope>
    <source>
        <strain evidence="3">ATCC MYA-4604 / CBS 118893</strain>
    </source>
</reference>
<dbReference type="InterPro" id="IPR015931">
    <property type="entry name" value="Acnase/IPM_dHydase_lsu_aba_1/3"/>
</dbReference>
<proteinExistence type="predicted"/>
<dbReference type="STRING" id="535722.E4UYL5"/>
<evidence type="ECO:0000256" key="1">
    <source>
        <dbReference type="ARBA" id="ARBA00023004"/>
    </source>
</evidence>
<dbReference type="Proteomes" id="UP000002669">
    <property type="component" value="Unassembled WGS sequence"/>
</dbReference>
<dbReference type="GeneID" id="10027862"/>
<dbReference type="EMBL" id="DS989825">
    <property type="protein sequence ID" value="EFR02178.1"/>
    <property type="molecule type" value="Genomic_DNA"/>
</dbReference>
<sequence length="75" mass="8434">MQCNINRRDTRTDTVKQASAAGLRPKADFFLTLRSEQIRATLERDQTLSTFSSAGGSLCKCMPPVYRAMEANRLH</sequence>
<organism evidence="3">
    <name type="scientific">Arthroderma gypseum (strain ATCC MYA-4604 / CBS 118893)</name>
    <name type="common">Microsporum gypseum</name>
    <dbReference type="NCBI Taxonomy" id="535722"/>
    <lineage>
        <taxon>Eukaryota</taxon>
        <taxon>Fungi</taxon>
        <taxon>Dikarya</taxon>
        <taxon>Ascomycota</taxon>
        <taxon>Pezizomycotina</taxon>
        <taxon>Eurotiomycetes</taxon>
        <taxon>Eurotiomycetidae</taxon>
        <taxon>Onygenales</taxon>
        <taxon>Arthrodermataceae</taxon>
        <taxon>Nannizzia</taxon>
    </lineage>
</organism>
<dbReference type="InParanoid" id="E4UYL5"/>
<gene>
    <name evidence="2" type="ORF">MGYG_05181</name>
</gene>
<dbReference type="Gene3D" id="3.30.499.10">
    <property type="entry name" value="Aconitase, domain 3"/>
    <property type="match status" value="1"/>
</dbReference>
<keyword evidence="1" id="KW-0408">Iron</keyword>
<accession>E4UYL5</accession>
<dbReference type="RefSeq" id="XP_003172589.1">
    <property type="nucleotide sequence ID" value="XM_003172541.1"/>
</dbReference>
<keyword evidence="3" id="KW-1185">Reference proteome</keyword>
<evidence type="ECO:0000313" key="2">
    <source>
        <dbReference type="EMBL" id="EFR02178.1"/>
    </source>
</evidence>
<dbReference type="AlphaFoldDB" id="E4UYL5"/>
<evidence type="ECO:0000313" key="3">
    <source>
        <dbReference type="Proteomes" id="UP000002669"/>
    </source>
</evidence>
<dbReference type="HOGENOM" id="CLU_2670616_0_0_1"/>
<dbReference type="OrthoDB" id="2224430at2759"/>
<protein>
    <submittedName>
        <fullName evidence="2">Uncharacterized protein</fullName>
    </submittedName>
</protein>
<name>E4UYL5_ARTGP</name>